<gene>
    <name evidence="1" type="ORF">HMPREF0179_03249</name>
</gene>
<evidence type="ECO:0000313" key="2">
    <source>
        <dbReference type="Proteomes" id="UP000006034"/>
    </source>
</evidence>
<dbReference type="STRING" id="563192.HMPREF0179_03249"/>
<evidence type="ECO:0000313" key="1">
    <source>
        <dbReference type="EMBL" id="EFV42932.1"/>
    </source>
</evidence>
<dbReference type="OrthoDB" id="5471623at2"/>
<organism evidence="1 2">
    <name type="scientific">Bilophila wadsworthia (strain 3_1_6)</name>
    <dbReference type="NCBI Taxonomy" id="563192"/>
    <lineage>
        <taxon>Bacteria</taxon>
        <taxon>Pseudomonadati</taxon>
        <taxon>Thermodesulfobacteriota</taxon>
        <taxon>Desulfovibrionia</taxon>
        <taxon>Desulfovibrionales</taxon>
        <taxon>Desulfovibrionaceae</taxon>
        <taxon>Bilophila</taxon>
    </lineage>
</organism>
<name>E5YAM8_BILW3</name>
<dbReference type="AlphaFoldDB" id="E5YAM8"/>
<reference evidence="1 2" key="1">
    <citation type="submission" date="2010-10" db="EMBL/GenBank/DDBJ databases">
        <authorList>
            <consortium name="The Broad Institute Genome Sequencing Platform"/>
            <person name="Ward D."/>
            <person name="Earl A."/>
            <person name="Feldgarden M."/>
            <person name="Young S.K."/>
            <person name="Gargeya S."/>
            <person name="Zeng Q."/>
            <person name="Alvarado L."/>
            <person name="Berlin A."/>
            <person name="Bochicchio J."/>
            <person name="Chapman S.B."/>
            <person name="Chen Z."/>
            <person name="Freedman E."/>
            <person name="Gellesch M."/>
            <person name="Goldberg J."/>
            <person name="Griggs A."/>
            <person name="Gujja S."/>
            <person name="Heilman E."/>
            <person name="Heiman D."/>
            <person name="Howarth C."/>
            <person name="Mehta T."/>
            <person name="Neiman D."/>
            <person name="Pearson M."/>
            <person name="Roberts A."/>
            <person name="Saif S."/>
            <person name="Shea T."/>
            <person name="Shenoy N."/>
            <person name="Sisk P."/>
            <person name="Stolte C."/>
            <person name="Sykes S."/>
            <person name="White J."/>
            <person name="Yandava C."/>
            <person name="Allen-Vercoe E."/>
            <person name="Sibley C."/>
            <person name="Ambrose C.E."/>
            <person name="Strauss J."/>
            <person name="Daigneault M."/>
            <person name="Haas B."/>
            <person name="Nusbaum C."/>
            <person name="Birren B."/>
        </authorList>
    </citation>
    <scope>NUCLEOTIDE SEQUENCE [LARGE SCALE GENOMIC DNA]</scope>
    <source>
        <strain evidence="1 2">3_1_6</strain>
    </source>
</reference>
<protein>
    <submittedName>
        <fullName evidence="1">Uncharacterized protein</fullName>
    </submittedName>
</protein>
<accession>E5YAM8</accession>
<reference evidence="1 2" key="2">
    <citation type="submission" date="2013-04" db="EMBL/GenBank/DDBJ databases">
        <title>The Genome Sequence of Bilophila wadsworthia 3_1_6.</title>
        <authorList>
            <consortium name="The Broad Institute Genomics Platform"/>
            <person name="Earl A."/>
            <person name="Ward D."/>
            <person name="Feldgarden M."/>
            <person name="Gevers D."/>
            <person name="Sibley C."/>
            <person name="Strauss J."/>
            <person name="Allen-Vercoe E."/>
            <person name="Walker B."/>
            <person name="Young S."/>
            <person name="Zeng Q."/>
            <person name="Gargeya S."/>
            <person name="Fitzgerald M."/>
            <person name="Haas B."/>
            <person name="Abouelleil A."/>
            <person name="Allen A.W."/>
            <person name="Alvarado L."/>
            <person name="Arachchi H.M."/>
            <person name="Berlin A.M."/>
            <person name="Chapman S.B."/>
            <person name="Gainer-Dewar J."/>
            <person name="Goldberg J."/>
            <person name="Griggs A."/>
            <person name="Gujja S."/>
            <person name="Hansen M."/>
            <person name="Howarth C."/>
            <person name="Imamovic A."/>
            <person name="Ireland A."/>
            <person name="Larimer J."/>
            <person name="McCowan C."/>
            <person name="Murphy C."/>
            <person name="Pearson M."/>
            <person name="Poon T.W."/>
            <person name="Priest M."/>
            <person name="Roberts A."/>
            <person name="Saif S."/>
            <person name="Shea T."/>
            <person name="Sisk P."/>
            <person name="Sykes S."/>
            <person name="Wortman J."/>
            <person name="Nusbaum C."/>
            <person name="Birren B."/>
        </authorList>
    </citation>
    <scope>NUCLEOTIDE SEQUENCE [LARGE SCALE GENOMIC DNA]</scope>
    <source>
        <strain evidence="1 2">3_1_6</strain>
    </source>
</reference>
<dbReference type="HOGENOM" id="CLU_2285991_0_0_7"/>
<dbReference type="EMBL" id="ADCP02000001">
    <property type="protein sequence ID" value="EFV42932.1"/>
    <property type="molecule type" value="Genomic_DNA"/>
</dbReference>
<dbReference type="GeneID" id="78084294"/>
<dbReference type="RefSeq" id="WP_005029854.1">
    <property type="nucleotide sequence ID" value="NZ_KE150238.1"/>
</dbReference>
<keyword evidence="2" id="KW-1185">Reference proteome</keyword>
<proteinExistence type="predicted"/>
<comment type="caution">
    <text evidence="1">The sequence shown here is derived from an EMBL/GenBank/DDBJ whole genome shotgun (WGS) entry which is preliminary data.</text>
</comment>
<sequence>MKTAPATTLEQWLTSILRHMETDSGYLDTLPQLPQVILKNEASSRFWRGEAFSHALELLRGSSGRSGRSLTIPADDCVDGNPVQELLERSLQKLAEGYHIELLTPLTN</sequence>
<dbReference type="Proteomes" id="UP000006034">
    <property type="component" value="Unassembled WGS sequence"/>
</dbReference>